<evidence type="ECO:0000313" key="2">
    <source>
        <dbReference type="EMBL" id="KAK4231905.1"/>
    </source>
</evidence>
<sequence>MSPRLQTALRLPLDKTNNKHELQTDDHAAVFYTYNSSSSDLALPSPVTPTFSRSSHARFSGSTSSLEITESPVSPTTQQPSHVSKPVKSPLPDVQEDPLEREDDHNTLILNGDHDLGLYGCLCDGPCSCSVNGDLQSASAYPFKTPDYDYDPGFLSDGDFSGSPRSRKGRHGSDAGFSTWGTRLGSRLQSLPRWRSASTSRRANLAFSPGSDTALAEPRPSLSFSRAASSRSSSVSAPPIQQRLQESSVPATPALSFYESPDSTESIIPPSPLDTMPADLGKSLERDRSMATTPLLPPLMTENAQFQSHQQSVQCSPLQSPAVLPSPILEVPIGLPYPTPPLSAKASYSSLRRGTISSTFSDISSPILSILDHQDAWSDRLGHANFTIEPKPHVPEKADLATFQAFRADWNLARTNYAKHLVRTGEHYGATSKTYALTEAKWVEIEQEWQRAEDDLIRRLDQLGNGDSSVISHLRRTAEEMLPATIPRMATDDGKFPELGDLEIVGPMMRDSVMIRDTQDEKKSASVWLKNLAEKVGLRK</sequence>
<accession>A0AAN7H8C2</accession>
<organism evidence="2 3">
    <name type="scientific">Podospora fimiseda</name>
    <dbReference type="NCBI Taxonomy" id="252190"/>
    <lineage>
        <taxon>Eukaryota</taxon>
        <taxon>Fungi</taxon>
        <taxon>Dikarya</taxon>
        <taxon>Ascomycota</taxon>
        <taxon>Pezizomycotina</taxon>
        <taxon>Sordariomycetes</taxon>
        <taxon>Sordariomycetidae</taxon>
        <taxon>Sordariales</taxon>
        <taxon>Podosporaceae</taxon>
        <taxon>Podospora</taxon>
    </lineage>
</organism>
<comment type="caution">
    <text evidence="2">The sequence shown here is derived from an EMBL/GenBank/DDBJ whole genome shotgun (WGS) entry which is preliminary data.</text>
</comment>
<evidence type="ECO:0000256" key="1">
    <source>
        <dbReference type="SAM" id="MobiDB-lite"/>
    </source>
</evidence>
<evidence type="ECO:0008006" key="4">
    <source>
        <dbReference type="Google" id="ProtNLM"/>
    </source>
</evidence>
<reference evidence="2" key="1">
    <citation type="journal article" date="2023" name="Mol. Phylogenet. Evol.">
        <title>Genome-scale phylogeny and comparative genomics of the fungal order Sordariales.</title>
        <authorList>
            <person name="Hensen N."/>
            <person name="Bonometti L."/>
            <person name="Westerberg I."/>
            <person name="Brannstrom I.O."/>
            <person name="Guillou S."/>
            <person name="Cros-Aarteil S."/>
            <person name="Calhoun S."/>
            <person name="Haridas S."/>
            <person name="Kuo A."/>
            <person name="Mondo S."/>
            <person name="Pangilinan J."/>
            <person name="Riley R."/>
            <person name="LaButti K."/>
            <person name="Andreopoulos B."/>
            <person name="Lipzen A."/>
            <person name="Chen C."/>
            <person name="Yan M."/>
            <person name="Daum C."/>
            <person name="Ng V."/>
            <person name="Clum A."/>
            <person name="Steindorff A."/>
            <person name="Ohm R.A."/>
            <person name="Martin F."/>
            <person name="Silar P."/>
            <person name="Natvig D.O."/>
            <person name="Lalanne C."/>
            <person name="Gautier V."/>
            <person name="Ament-Velasquez S.L."/>
            <person name="Kruys A."/>
            <person name="Hutchinson M.I."/>
            <person name="Powell A.J."/>
            <person name="Barry K."/>
            <person name="Miller A.N."/>
            <person name="Grigoriev I.V."/>
            <person name="Debuchy R."/>
            <person name="Gladieux P."/>
            <person name="Hiltunen Thoren M."/>
            <person name="Johannesson H."/>
        </authorList>
    </citation>
    <scope>NUCLEOTIDE SEQUENCE</scope>
    <source>
        <strain evidence="2">CBS 990.96</strain>
    </source>
</reference>
<protein>
    <recommendedName>
        <fullName evidence="4">Only prolin and serin are matching in the corresponding protein</fullName>
    </recommendedName>
</protein>
<dbReference type="Proteomes" id="UP001301958">
    <property type="component" value="Unassembled WGS sequence"/>
</dbReference>
<proteinExistence type="predicted"/>
<feature type="compositionally biased region" description="Polar residues" evidence="1">
    <location>
        <begin position="60"/>
        <end position="82"/>
    </location>
</feature>
<reference evidence="2" key="2">
    <citation type="submission" date="2023-05" db="EMBL/GenBank/DDBJ databases">
        <authorList>
            <consortium name="Lawrence Berkeley National Laboratory"/>
            <person name="Steindorff A."/>
            <person name="Hensen N."/>
            <person name="Bonometti L."/>
            <person name="Westerberg I."/>
            <person name="Brannstrom I.O."/>
            <person name="Guillou S."/>
            <person name="Cros-Aarteil S."/>
            <person name="Calhoun S."/>
            <person name="Haridas S."/>
            <person name="Kuo A."/>
            <person name="Mondo S."/>
            <person name="Pangilinan J."/>
            <person name="Riley R."/>
            <person name="Labutti K."/>
            <person name="Andreopoulos B."/>
            <person name="Lipzen A."/>
            <person name="Chen C."/>
            <person name="Yanf M."/>
            <person name="Daum C."/>
            <person name="Ng V."/>
            <person name="Clum A."/>
            <person name="Ohm R."/>
            <person name="Martin F."/>
            <person name="Silar P."/>
            <person name="Natvig D."/>
            <person name="Lalanne C."/>
            <person name="Gautier V."/>
            <person name="Ament-Velasquez S.L."/>
            <person name="Kruys A."/>
            <person name="Hutchinson M.I."/>
            <person name="Powell A.J."/>
            <person name="Barry K."/>
            <person name="Miller A.N."/>
            <person name="Grigoriev I.V."/>
            <person name="Debuchy R."/>
            <person name="Gladieux P."/>
            <person name="Thoren M.H."/>
            <person name="Johannesson H."/>
        </authorList>
    </citation>
    <scope>NUCLEOTIDE SEQUENCE</scope>
    <source>
        <strain evidence="2">CBS 990.96</strain>
    </source>
</reference>
<feature type="region of interest" description="Disordered" evidence="1">
    <location>
        <begin position="155"/>
        <end position="274"/>
    </location>
</feature>
<name>A0AAN7H8C2_9PEZI</name>
<feature type="region of interest" description="Disordered" evidence="1">
    <location>
        <begin position="38"/>
        <end position="98"/>
    </location>
</feature>
<dbReference type="EMBL" id="MU865290">
    <property type="protein sequence ID" value="KAK4231905.1"/>
    <property type="molecule type" value="Genomic_DNA"/>
</dbReference>
<dbReference type="AlphaFoldDB" id="A0AAN7H8C2"/>
<evidence type="ECO:0000313" key="3">
    <source>
        <dbReference type="Proteomes" id="UP001301958"/>
    </source>
</evidence>
<keyword evidence="3" id="KW-1185">Reference proteome</keyword>
<gene>
    <name evidence="2" type="ORF">QBC38DRAFT_541166</name>
</gene>
<feature type="compositionally biased region" description="Low complexity" evidence="1">
    <location>
        <begin position="218"/>
        <end position="239"/>
    </location>
</feature>